<accession>A0ABT2IAL8</accession>
<sequence>MSGSDPAVNAQLVSEIEMEADESATEAGALALARAKTSQGDLSGAAAVLERYLLIDKEAVEPRAEYAVLLCRLDDVAGGQFEGAKLAGKAPGSDALDRAKAACGGVADVPDDAEMAGEQ</sequence>
<evidence type="ECO:0000313" key="1">
    <source>
        <dbReference type="EMBL" id="MCT2401547.1"/>
    </source>
</evidence>
<dbReference type="EMBL" id="JANZXA010000015">
    <property type="protein sequence ID" value="MCT2401547.1"/>
    <property type="molecule type" value="Genomic_DNA"/>
</dbReference>
<keyword evidence="2" id="KW-1185">Reference proteome</keyword>
<protein>
    <recommendedName>
        <fullName evidence="3">Tetratricopeptide repeat protein</fullName>
    </recommendedName>
</protein>
<comment type="caution">
    <text evidence="1">The sequence shown here is derived from an EMBL/GenBank/DDBJ whole genome shotgun (WGS) entry which is preliminary data.</text>
</comment>
<evidence type="ECO:0008006" key="3">
    <source>
        <dbReference type="Google" id="ProtNLM"/>
    </source>
</evidence>
<dbReference type="RefSeq" id="WP_260047571.1">
    <property type="nucleotide sequence ID" value="NZ_JANZXA010000015.1"/>
</dbReference>
<organism evidence="1 2">
    <name type="scientific">Novosphingobium mangrovi</name>
    <name type="common">ex Huang et al. 2023</name>
    <dbReference type="NCBI Taxonomy" id="2976432"/>
    <lineage>
        <taxon>Bacteria</taxon>
        <taxon>Pseudomonadati</taxon>
        <taxon>Pseudomonadota</taxon>
        <taxon>Alphaproteobacteria</taxon>
        <taxon>Sphingomonadales</taxon>
        <taxon>Sphingomonadaceae</taxon>
        <taxon>Novosphingobium</taxon>
    </lineage>
</organism>
<proteinExistence type="predicted"/>
<name>A0ABT2IAL8_9SPHN</name>
<gene>
    <name evidence="1" type="ORF">NZK81_18495</name>
</gene>
<dbReference type="Proteomes" id="UP001165583">
    <property type="component" value="Unassembled WGS sequence"/>
</dbReference>
<evidence type="ECO:0000313" key="2">
    <source>
        <dbReference type="Proteomes" id="UP001165583"/>
    </source>
</evidence>
<reference evidence="1" key="1">
    <citation type="submission" date="2022-09" db="EMBL/GenBank/DDBJ databases">
        <title>Novosphingobium sp. Nov., a polycyclic aromatic hydrocarbon-degrading bacterium isolated form mangrove sediments in HongKong.</title>
        <authorList>
            <person name="Hu Z."/>
        </authorList>
    </citation>
    <scope>NUCLEOTIDE SEQUENCE</scope>
    <source>
        <strain evidence="1">HK4-1</strain>
    </source>
</reference>